<geneLocation type="plasmid" evidence="1">
    <name>plasmid2</name>
</geneLocation>
<reference evidence="1 2" key="1">
    <citation type="submission" date="2017-06" db="EMBL/GenBank/DDBJ databases">
        <title>Genome sequencing of cyanobaciteial culture collection at National Institute for Environmental Studies (NIES).</title>
        <authorList>
            <person name="Hirose Y."/>
            <person name="Shimura Y."/>
            <person name="Fujisawa T."/>
            <person name="Nakamura Y."/>
            <person name="Kawachi M."/>
        </authorList>
    </citation>
    <scope>NUCLEOTIDE SEQUENCE [LARGE SCALE GENOMIC DNA]</scope>
    <source>
        <strain evidence="1 2">NIES-2135</strain>
        <plasmid evidence="2">Plasmid Plasmid2 dna</plasmid>
    </source>
</reference>
<dbReference type="Proteomes" id="UP000217895">
    <property type="component" value="Plasmid Plasmid2 dna"/>
</dbReference>
<accession>A0A1Z4JSJ7</accession>
<evidence type="ECO:0000313" key="1">
    <source>
        <dbReference type="EMBL" id="BAY59745.1"/>
    </source>
</evidence>
<evidence type="ECO:0000313" key="2">
    <source>
        <dbReference type="Proteomes" id="UP000217895"/>
    </source>
</evidence>
<sequence length="204" mass="23394">MTHFMTLVIMSPHTVNVREKVREMLAPFYSDLNVEPYREYLDQKDLLKEIQYLSTLSQQEVEELARKWEVPHDDIETLAKLNLDWYDDEVTGVDENGFYRMTTINPLGKWDSYESIEAEPGEDTPAISYPCLVLTLPPVIPYAIVTPDGKWYEAGSEVGIQTLKRSLLNANDSETPEEAAWGLTVREILARYSDHIVTALNCHI</sequence>
<dbReference type="EMBL" id="AP018205">
    <property type="protein sequence ID" value="BAY59745.1"/>
    <property type="molecule type" value="Genomic_DNA"/>
</dbReference>
<protein>
    <submittedName>
        <fullName evidence="1">Uncharacterized protein</fullName>
    </submittedName>
</protein>
<proteinExistence type="predicted"/>
<organism evidence="1 2">
    <name type="scientific">Leptolyngbya boryana NIES-2135</name>
    <dbReference type="NCBI Taxonomy" id="1973484"/>
    <lineage>
        <taxon>Bacteria</taxon>
        <taxon>Bacillati</taxon>
        <taxon>Cyanobacteriota</taxon>
        <taxon>Cyanophyceae</taxon>
        <taxon>Leptolyngbyales</taxon>
        <taxon>Leptolyngbyaceae</taxon>
        <taxon>Leptolyngbya group</taxon>
        <taxon>Leptolyngbya</taxon>
    </lineage>
</organism>
<dbReference type="AlphaFoldDB" id="A0A1Z4JSJ7"/>
<gene>
    <name evidence="1" type="ORF">NIES2135_66220</name>
</gene>
<name>A0A1Z4JSJ7_LEPBY</name>
<keyword evidence="1" id="KW-0614">Plasmid</keyword>
<keyword evidence="2" id="KW-1185">Reference proteome</keyword>